<keyword evidence="8 12" id="KW-0472">Membrane</keyword>
<comment type="similarity">
    <text evidence="11">Belongs to the amiloride-sensitive sodium channel (TC 1.A.6) family.</text>
</comment>
<dbReference type="PANTHER" id="PTHR11690:SF222">
    <property type="entry name" value="AMILORIDE-SENSITIVE SODIUM CHANNEL SUBUNIT GAMMA"/>
    <property type="match status" value="1"/>
</dbReference>
<protein>
    <submittedName>
        <fullName evidence="13">Acid-sensing ion channel 5</fullName>
    </submittedName>
</protein>
<dbReference type="Proteomes" id="UP000735302">
    <property type="component" value="Unassembled WGS sequence"/>
</dbReference>
<evidence type="ECO:0000256" key="9">
    <source>
        <dbReference type="ARBA" id="ARBA00023201"/>
    </source>
</evidence>
<keyword evidence="6" id="KW-0915">Sodium</keyword>
<dbReference type="AlphaFoldDB" id="A0AAV3ZHZ8"/>
<evidence type="ECO:0000256" key="11">
    <source>
        <dbReference type="RuleBase" id="RU000679"/>
    </source>
</evidence>
<comment type="caution">
    <text evidence="13">The sequence shown here is derived from an EMBL/GenBank/DDBJ whole genome shotgun (WGS) entry which is preliminary data.</text>
</comment>
<evidence type="ECO:0000313" key="14">
    <source>
        <dbReference type="Proteomes" id="UP000735302"/>
    </source>
</evidence>
<evidence type="ECO:0000313" key="13">
    <source>
        <dbReference type="EMBL" id="GFN94209.1"/>
    </source>
</evidence>
<keyword evidence="10 11" id="KW-0407">Ion channel</keyword>
<evidence type="ECO:0000256" key="7">
    <source>
        <dbReference type="ARBA" id="ARBA00023065"/>
    </source>
</evidence>
<dbReference type="InterPro" id="IPR001873">
    <property type="entry name" value="ENaC"/>
</dbReference>
<accession>A0AAV3ZHZ8</accession>
<sequence length="155" mass="17201">MTLCSAKQVLSCYLRQGYHLDVEDLLQCSCPRECEDIDYSADISYANIFSQFVETQAVKDDILLLNNSLRENLIDLSIFYKTLNVVEIVQEPALSLESVIGNLGGQMGLFLGASILSITELIELLLILLLKAAKRCTSWISHRCSVTPAAVVDQN</sequence>
<evidence type="ECO:0000256" key="6">
    <source>
        <dbReference type="ARBA" id="ARBA00023053"/>
    </source>
</evidence>
<evidence type="ECO:0000256" key="4">
    <source>
        <dbReference type="ARBA" id="ARBA00022692"/>
    </source>
</evidence>
<keyword evidence="14" id="KW-1185">Reference proteome</keyword>
<evidence type="ECO:0000256" key="12">
    <source>
        <dbReference type="SAM" id="Phobius"/>
    </source>
</evidence>
<evidence type="ECO:0000256" key="2">
    <source>
        <dbReference type="ARBA" id="ARBA00022448"/>
    </source>
</evidence>
<dbReference type="PANTHER" id="PTHR11690">
    <property type="entry name" value="AMILORIDE-SENSITIVE SODIUM CHANNEL-RELATED"/>
    <property type="match status" value="1"/>
</dbReference>
<keyword evidence="5 12" id="KW-1133">Transmembrane helix</keyword>
<evidence type="ECO:0000256" key="5">
    <source>
        <dbReference type="ARBA" id="ARBA00022989"/>
    </source>
</evidence>
<keyword evidence="4 11" id="KW-0812">Transmembrane</keyword>
<comment type="subcellular location">
    <subcellularLocation>
        <location evidence="1">Membrane</location>
        <topology evidence="1">Multi-pass membrane protein</topology>
    </subcellularLocation>
</comment>
<dbReference type="EMBL" id="BLXT01002420">
    <property type="protein sequence ID" value="GFN94209.1"/>
    <property type="molecule type" value="Genomic_DNA"/>
</dbReference>
<dbReference type="GO" id="GO:0005886">
    <property type="term" value="C:plasma membrane"/>
    <property type="evidence" value="ECO:0007669"/>
    <property type="project" value="TreeGrafter"/>
</dbReference>
<evidence type="ECO:0000256" key="3">
    <source>
        <dbReference type="ARBA" id="ARBA00022461"/>
    </source>
</evidence>
<dbReference type="Gene3D" id="1.10.287.770">
    <property type="entry name" value="YojJ-like"/>
    <property type="match status" value="1"/>
</dbReference>
<organism evidence="13 14">
    <name type="scientific">Plakobranchus ocellatus</name>
    <dbReference type="NCBI Taxonomy" id="259542"/>
    <lineage>
        <taxon>Eukaryota</taxon>
        <taxon>Metazoa</taxon>
        <taxon>Spiralia</taxon>
        <taxon>Lophotrochozoa</taxon>
        <taxon>Mollusca</taxon>
        <taxon>Gastropoda</taxon>
        <taxon>Heterobranchia</taxon>
        <taxon>Euthyneura</taxon>
        <taxon>Panpulmonata</taxon>
        <taxon>Sacoglossa</taxon>
        <taxon>Placobranchoidea</taxon>
        <taxon>Plakobranchidae</taxon>
        <taxon>Plakobranchus</taxon>
    </lineage>
</organism>
<dbReference type="Pfam" id="PF00858">
    <property type="entry name" value="ASC"/>
    <property type="match status" value="1"/>
</dbReference>
<keyword evidence="9 11" id="KW-0739">Sodium transport</keyword>
<evidence type="ECO:0000256" key="10">
    <source>
        <dbReference type="ARBA" id="ARBA00023303"/>
    </source>
</evidence>
<reference evidence="13 14" key="1">
    <citation type="journal article" date="2021" name="Elife">
        <title>Chloroplast acquisition without the gene transfer in kleptoplastic sea slugs, Plakobranchus ocellatus.</title>
        <authorList>
            <person name="Maeda T."/>
            <person name="Takahashi S."/>
            <person name="Yoshida T."/>
            <person name="Shimamura S."/>
            <person name="Takaki Y."/>
            <person name="Nagai Y."/>
            <person name="Toyoda A."/>
            <person name="Suzuki Y."/>
            <person name="Arimoto A."/>
            <person name="Ishii H."/>
            <person name="Satoh N."/>
            <person name="Nishiyama T."/>
            <person name="Hasebe M."/>
            <person name="Maruyama T."/>
            <person name="Minagawa J."/>
            <person name="Obokata J."/>
            <person name="Shigenobu S."/>
        </authorList>
    </citation>
    <scope>NUCLEOTIDE SEQUENCE [LARGE SCALE GENOMIC DNA]</scope>
</reference>
<dbReference type="PRINTS" id="PR01078">
    <property type="entry name" value="AMINACHANNEL"/>
</dbReference>
<proteinExistence type="inferred from homology"/>
<evidence type="ECO:0000256" key="8">
    <source>
        <dbReference type="ARBA" id="ARBA00023136"/>
    </source>
</evidence>
<dbReference type="GO" id="GO:0015280">
    <property type="term" value="F:ligand-gated sodium channel activity"/>
    <property type="evidence" value="ECO:0007669"/>
    <property type="project" value="TreeGrafter"/>
</dbReference>
<gene>
    <name evidence="13" type="ORF">PoB_002071500</name>
</gene>
<feature type="transmembrane region" description="Helical" evidence="12">
    <location>
        <begin position="109"/>
        <end position="130"/>
    </location>
</feature>
<name>A0AAV3ZHZ8_9GAST</name>
<keyword evidence="3 11" id="KW-0894">Sodium channel</keyword>
<keyword evidence="7 11" id="KW-0406">Ion transport</keyword>
<keyword evidence="2 11" id="KW-0813">Transport</keyword>
<evidence type="ECO:0000256" key="1">
    <source>
        <dbReference type="ARBA" id="ARBA00004141"/>
    </source>
</evidence>